<organism evidence="1 2">
    <name type="scientific">Penicillium chrysogenum</name>
    <name type="common">Penicillium notatum</name>
    <dbReference type="NCBI Taxonomy" id="5076"/>
    <lineage>
        <taxon>Eukaryota</taxon>
        <taxon>Fungi</taxon>
        <taxon>Dikarya</taxon>
        <taxon>Ascomycota</taxon>
        <taxon>Pezizomycotina</taxon>
        <taxon>Eurotiomycetes</taxon>
        <taxon>Eurotiomycetidae</taxon>
        <taxon>Eurotiales</taxon>
        <taxon>Aspergillaceae</taxon>
        <taxon>Penicillium</taxon>
        <taxon>Penicillium chrysogenum species complex</taxon>
    </lineage>
</organism>
<dbReference type="EMBL" id="JAPVEB010000004">
    <property type="protein sequence ID" value="KAJ5265055.1"/>
    <property type="molecule type" value="Genomic_DNA"/>
</dbReference>
<gene>
    <name evidence="1" type="ORF">N7505_007848</name>
</gene>
<evidence type="ECO:0000313" key="1">
    <source>
        <dbReference type="EMBL" id="KAJ5265055.1"/>
    </source>
</evidence>
<keyword evidence="2" id="KW-1185">Reference proteome</keyword>
<protein>
    <submittedName>
        <fullName evidence="1">Uncharacterized protein</fullName>
    </submittedName>
</protein>
<accession>A0ABQ8WEI8</accession>
<reference evidence="1 2" key="1">
    <citation type="journal article" date="2023" name="IMA Fungus">
        <title>Comparative genomic study of the Penicillium genus elucidates a diverse pangenome and 15 lateral gene transfer events.</title>
        <authorList>
            <person name="Petersen C."/>
            <person name="Sorensen T."/>
            <person name="Nielsen M.R."/>
            <person name="Sondergaard T.E."/>
            <person name="Sorensen J.L."/>
            <person name="Fitzpatrick D.A."/>
            <person name="Frisvad J.C."/>
            <person name="Nielsen K.L."/>
        </authorList>
    </citation>
    <scope>NUCLEOTIDE SEQUENCE [LARGE SCALE GENOMIC DNA]</scope>
    <source>
        <strain evidence="1 2">IBT 3361</strain>
    </source>
</reference>
<evidence type="ECO:0000313" key="2">
    <source>
        <dbReference type="Proteomes" id="UP001220256"/>
    </source>
</evidence>
<comment type="caution">
    <text evidence="1">The sequence shown here is derived from an EMBL/GenBank/DDBJ whole genome shotgun (WGS) entry which is preliminary data.</text>
</comment>
<proteinExistence type="predicted"/>
<name>A0ABQ8WEI8_PENCH</name>
<sequence>MTDPEKLDAFAYLLEYLGKNSKSSYDFELSFPRPKDGLPRLINRRKRSIESKTGDKWDWWPLSQSDPESKGDHLIVCFAHVWDGYETIITRRIVGKLSNATTRAAGTACENITVLHFTTSYL</sequence>
<dbReference type="Proteomes" id="UP001220256">
    <property type="component" value="Unassembled WGS sequence"/>
</dbReference>